<proteinExistence type="predicted"/>
<evidence type="ECO:0000256" key="3">
    <source>
        <dbReference type="ARBA" id="ARBA00022737"/>
    </source>
</evidence>
<evidence type="ECO:0000313" key="5">
    <source>
        <dbReference type="RefSeq" id="XP_033458629.1"/>
    </source>
</evidence>
<protein>
    <submittedName>
        <fullName evidence="5">RNI-like protein</fullName>
    </submittedName>
</protein>
<keyword evidence="3" id="KW-0677">Repeat</keyword>
<dbReference type="SUPFAM" id="SSF52047">
    <property type="entry name" value="RNI-like"/>
    <property type="match status" value="1"/>
</dbReference>
<dbReference type="OrthoDB" id="333024at2759"/>
<dbReference type="GO" id="GO:0005829">
    <property type="term" value="C:cytosol"/>
    <property type="evidence" value="ECO:0007669"/>
    <property type="project" value="TreeGrafter"/>
</dbReference>
<dbReference type="GO" id="GO:0005634">
    <property type="term" value="C:nucleus"/>
    <property type="evidence" value="ECO:0007669"/>
    <property type="project" value="TreeGrafter"/>
</dbReference>
<dbReference type="InterPro" id="IPR027038">
    <property type="entry name" value="RanGap"/>
</dbReference>
<reference evidence="5" key="1">
    <citation type="submission" date="2020-01" db="EMBL/GenBank/DDBJ databases">
        <authorList>
            <consortium name="DOE Joint Genome Institute"/>
            <person name="Haridas S."/>
            <person name="Albert R."/>
            <person name="Binder M."/>
            <person name="Bloem J."/>
            <person name="Labutti K."/>
            <person name="Salamov A."/>
            <person name="Andreopoulos B."/>
            <person name="Baker S.E."/>
            <person name="Barry K."/>
            <person name="Bills G."/>
            <person name="Bluhm B.H."/>
            <person name="Cannon C."/>
            <person name="Castanera R."/>
            <person name="Culley D.E."/>
            <person name="Daum C."/>
            <person name="Ezra D."/>
            <person name="Gonzalez J.B."/>
            <person name="Henrissat B."/>
            <person name="Kuo A."/>
            <person name="Liang C."/>
            <person name="Lipzen A."/>
            <person name="Lutzoni F."/>
            <person name="Magnuson J."/>
            <person name="Mondo S."/>
            <person name="Nolan M."/>
            <person name="Ohm R."/>
            <person name="Pangilinan J."/>
            <person name="Park H.-J."/>
            <person name="Ramirez L."/>
            <person name="Alfaro M."/>
            <person name="Sun H."/>
            <person name="Tritt A."/>
            <person name="Yoshinaga Y."/>
            <person name="Zwiers L.-H."/>
            <person name="Turgeon B.G."/>
            <person name="Goodwin S.B."/>
            <person name="Spatafora J.W."/>
            <person name="Crous P.W."/>
            <person name="Grigoriev I.V."/>
        </authorList>
    </citation>
    <scope>NUCLEOTIDE SEQUENCE</scope>
    <source>
        <strain evidence="5">CBS 342.82</strain>
    </source>
</reference>
<dbReference type="InterPro" id="IPR032675">
    <property type="entry name" value="LRR_dom_sf"/>
</dbReference>
<dbReference type="PANTHER" id="PTHR24113:SF12">
    <property type="entry name" value="RAN GTPASE-ACTIVATING PROTEIN 1"/>
    <property type="match status" value="1"/>
</dbReference>
<keyword evidence="2" id="KW-0433">Leucine-rich repeat</keyword>
<dbReference type="InterPro" id="IPR001611">
    <property type="entry name" value="Leu-rich_rpt"/>
</dbReference>
<evidence type="ECO:0000256" key="2">
    <source>
        <dbReference type="ARBA" id="ARBA00022614"/>
    </source>
</evidence>
<name>A0A6J3M141_9PEZI</name>
<keyword evidence="1" id="KW-0343">GTPase activation</keyword>
<dbReference type="GO" id="GO:0006913">
    <property type="term" value="P:nucleocytoplasmic transport"/>
    <property type="evidence" value="ECO:0007669"/>
    <property type="project" value="TreeGrafter"/>
</dbReference>
<reference evidence="5" key="2">
    <citation type="submission" date="2020-04" db="EMBL/GenBank/DDBJ databases">
        <authorList>
            <consortium name="NCBI Genome Project"/>
        </authorList>
    </citation>
    <scope>NUCLEOTIDE SEQUENCE</scope>
    <source>
        <strain evidence="5">CBS 342.82</strain>
    </source>
</reference>
<dbReference type="GO" id="GO:0048471">
    <property type="term" value="C:perinuclear region of cytoplasm"/>
    <property type="evidence" value="ECO:0007669"/>
    <property type="project" value="TreeGrafter"/>
</dbReference>
<gene>
    <name evidence="5" type="ORF">K489DRAFT_389477</name>
</gene>
<dbReference type="Gene3D" id="3.80.10.10">
    <property type="entry name" value="Ribonuclease Inhibitor"/>
    <property type="match status" value="2"/>
</dbReference>
<dbReference type="Proteomes" id="UP000504637">
    <property type="component" value="Unplaced"/>
</dbReference>
<dbReference type="GO" id="GO:0005096">
    <property type="term" value="F:GTPase activator activity"/>
    <property type="evidence" value="ECO:0007669"/>
    <property type="project" value="UniProtKB-KW"/>
</dbReference>
<organism evidence="5">
    <name type="scientific">Dissoconium aciculare CBS 342.82</name>
    <dbReference type="NCBI Taxonomy" id="1314786"/>
    <lineage>
        <taxon>Eukaryota</taxon>
        <taxon>Fungi</taxon>
        <taxon>Dikarya</taxon>
        <taxon>Ascomycota</taxon>
        <taxon>Pezizomycotina</taxon>
        <taxon>Dothideomycetes</taxon>
        <taxon>Dothideomycetidae</taxon>
        <taxon>Mycosphaerellales</taxon>
        <taxon>Dissoconiaceae</taxon>
        <taxon>Dissoconium</taxon>
    </lineage>
</organism>
<dbReference type="GO" id="GO:0031267">
    <property type="term" value="F:small GTPase binding"/>
    <property type="evidence" value="ECO:0007669"/>
    <property type="project" value="TreeGrafter"/>
</dbReference>
<evidence type="ECO:0000256" key="1">
    <source>
        <dbReference type="ARBA" id="ARBA00022468"/>
    </source>
</evidence>
<sequence length="647" mass="71184">MDEAIRLATLCRQGLNDLAVYFPDFDRNKVYTADEILGLPLDSHRVPQEFYQLPRRRSSRCPLASMIASQLYPVEEGSLAAIIRYEADRVCLRGWAALQRRYDMLYRTKLNGHKANGLTDGAPAGVSAPVWSSRMLAQGPWDPSRTPVSFGGVKAIPMPVQVADAVDLAPFFGHLKANGTHELIGHGDGEELDNGMGEPYYGVKGAEFRKGVIYQDGRMDLCKMVVGPDHIYKLMDSLRGNDFVRHFLLGNNIIGPVGAQAIADFIRELPGRMDTWYLAGNCIDGPSFKILVDAIVSSSAVTNVWLKRNPLGPGAAHDVFRLITETKNLRTLDLDQTELGNHGVADLFNELAAFPGARGSKLPLRNIYLNGDGISSEAATAIGSFLKSPHCGLDSLYLSSNPFGDAGVEALAAALGCTSSLTRLSLQSVGVGTKGAVTLCKALTGHPSLRALDLGQAYTTEDLKQAYNYIDDEAVPAIAEMLRITQHLEYFNLGHCAITPPELLKISSAVLESSSLLYYAAYSILPDPTRPTVTFKPSGKNRLPEDVTRTKLAIDLDKAVREHLQEHVRRRYGDEVTYPKFLEEERRWLINDRDVRKIDSVYRNRDAGQAKRGLMTLAKKWDADDDTLEQVQKAQGPVCALRRAAKV</sequence>
<keyword evidence="4" id="KW-1185">Reference proteome</keyword>
<dbReference type="GeneID" id="54364311"/>
<dbReference type="RefSeq" id="XP_033458629.1">
    <property type="nucleotide sequence ID" value="XM_033606511.1"/>
</dbReference>
<dbReference type="PANTHER" id="PTHR24113">
    <property type="entry name" value="RAN GTPASE-ACTIVATING PROTEIN 1"/>
    <property type="match status" value="1"/>
</dbReference>
<reference evidence="5" key="3">
    <citation type="submission" date="2025-08" db="UniProtKB">
        <authorList>
            <consortium name="RefSeq"/>
        </authorList>
    </citation>
    <scope>IDENTIFICATION</scope>
    <source>
        <strain evidence="5">CBS 342.82</strain>
    </source>
</reference>
<evidence type="ECO:0000313" key="4">
    <source>
        <dbReference type="Proteomes" id="UP000504637"/>
    </source>
</evidence>
<dbReference type="SMART" id="SM00368">
    <property type="entry name" value="LRR_RI"/>
    <property type="match status" value="6"/>
</dbReference>
<accession>A0A6J3M141</accession>
<dbReference type="AlphaFoldDB" id="A0A6J3M141"/>
<dbReference type="Pfam" id="PF13516">
    <property type="entry name" value="LRR_6"/>
    <property type="match status" value="1"/>
</dbReference>